<evidence type="ECO:0000313" key="3">
    <source>
        <dbReference type="EMBL" id="KAJ6257945.1"/>
    </source>
</evidence>
<evidence type="ECO:0000259" key="2">
    <source>
        <dbReference type="Pfam" id="PF13185"/>
    </source>
</evidence>
<comment type="caution">
    <text evidence="3">The sequence shown here is derived from an EMBL/GenBank/DDBJ whole genome shotgun (WGS) entry which is preliminary data.</text>
</comment>
<keyword evidence="4" id="KW-1185">Reference proteome</keyword>
<reference evidence="3" key="1">
    <citation type="submission" date="2023-01" db="EMBL/GenBank/DDBJ databases">
        <title>The chitinases involved in constricting ring structure development in the nematode-trapping fungus Drechslerella dactyloides.</title>
        <authorList>
            <person name="Wang R."/>
            <person name="Zhang L."/>
            <person name="Tang P."/>
            <person name="Li S."/>
            <person name="Liang L."/>
        </authorList>
    </citation>
    <scope>NUCLEOTIDE SEQUENCE</scope>
    <source>
        <strain evidence="3">YMF1.00031</strain>
    </source>
</reference>
<dbReference type="InterPro" id="IPR003018">
    <property type="entry name" value="GAF"/>
</dbReference>
<gene>
    <name evidence="3" type="ORF">Dda_7735</name>
</gene>
<dbReference type="GO" id="GO:0005829">
    <property type="term" value="C:cytosol"/>
    <property type="evidence" value="ECO:0007669"/>
    <property type="project" value="TreeGrafter"/>
</dbReference>
<evidence type="ECO:0000256" key="1">
    <source>
        <dbReference type="ARBA" id="ARBA00038454"/>
    </source>
</evidence>
<dbReference type="InterPro" id="IPR051330">
    <property type="entry name" value="Phosphatase_reg/MetRdx"/>
</dbReference>
<dbReference type="InterPro" id="IPR029016">
    <property type="entry name" value="GAF-like_dom_sf"/>
</dbReference>
<dbReference type="Proteomes" id="UP001221413">
    <property type="component" value="Unassembled WGS sequence"/>
</dbReference>
<dbReference type="InterPro" id="IPR000614">
    <property type="entry name" value="FRMsr_CS"/>
</dbReference>
<dbReference type="SUPFAM" id="SSF55781">
    <property type="entry name" value="GAF domain-like"/>
    <property type="match status" value="1"/>
</dbReference>
<dbReference type="Pfam" id="PF13185">
    <property type="entry name" value="GAF_2"/>
    <property type="match status" value="1"/>
</dbReference>
<proteinExistence type="inferred from homology"/>
<dbReference type="Gene3D" id="3.30.450.40">
    <property type="match status" value="2"/>
</dbReference>
<evidence type="ECO:0000313" key="4">
    <source>
        <dbReference type="Proteomes" id="UP001221413"/>
    </source>
</evidence>
<organism evidence="3 4">
    <name type="scientific">Drechslerella dactyloides</name>
    <name type="common">Nematode-trapping fungus</name>
    <name type="synonym">Arthrobotrys dactyloides</name>
    <dbReference type="NCBI Taxonomy" id="74499"/>
    <lineage>
        <taxon>Eukaryota</taxon>
        <taxon>Fungi</taxon>
        <taxon>Dikarya</taxon>
        <taxon>Ascomycota</taxon>
        <taxon>Pezizomycotina</taxon>
        <taxon>Orbiliomycetes</taxon>
        <taxon>Orbiliales</taxon>
        <taxon>Orbiliaceae</taxon>
        <taxon>Drechslerella</taxon>
    </lineage>
</organism>
<accession>A0AAD6ISQ4</accession>
<sequence length="131" mass="14359">MVHADATHFELGVSKREAYEQVTDHLQGLMDGQRNWVACQTISFSRGVCGKAASMKKTQIVEDVHAFAGHIACDSSTRSEIVVPIILDSGEVVGVIDIDCEEQKGFTDEDRVSLEKIATMLAKGCDWGFLQ</sequence>
<name>A0AAD6ISQ4_DREDA</name>
<comment type="similarity">
    <text evidence="1">Belongs to the free Met sulfoxide reductase family.</text>
</comment>
<dbReference type="PANTHER" id="PTHR21021:SF15">
    <property type="entry name" value="FREE METHIONINE-R-SULFOXIDE REDUCTASE"/>
    <property type="match status" value="1"/>
</dbReference>
<dbReference type="PANTHER" id="PTHR21021">
    <property type="entry name" value="GAF/PUTATIVE CYTOSKELETAL PROTEIN"/>
    <property type="match status" value="1"/>
</dbReference>
<protein>
    <submittedName>
        <fullName evidence="3">Gaf protein</fullName>
    </submittedName>
</protein>
<dbReference type="AlphaFoldDB" id="A0AAD6ISQ4"/>
<dbReference type="EMBL" id="JAQGDS010000010">
    <property type="protein sequence ID" value="KAJ6257945.1"/>
    <property type="molecule type" value="Genomic_DNA"/>
</dbReference>
<dbReference type="PROSITE" id="PS01320">
    <property type="entry name" value="UPF0067"/>
    <property type="match status" value="1"/>
</dbReference>
<feature type="domain" description="GAF" evidence="2">
    <location>
        <begin position="39"/>
        <end position="119"/>
    </location>
</feature>
<dbReference type="GO" id="GO:0033745">
    <property type="term" value="F:L-methionine-(R)-S-oxide reductase activity"/>
    <property type="evidence" value="ECO:0007669"/>
    <property type="project" value="TreeGrafter"/>
</dbReference>